<dbReference type="EMBL" id="CP126446">
    <property type="protein sequence ID" value="WIF96623.1"/>
    <property type="molecule type" value="Genomic_DNA"/>
</dbReference>
<feature type="transmembrane region" description="Helical" evidence="1">
    <location>
        <begin position="82"/>
        <end position="101"/>
    </location>
</feature>
<feature type="transmembrane region" description="Helical" evidence="1">
    <location>
        <begin position="12"/>
        <end position="35"/>
    </location>
</feature>
<keyword evidence="1" id="KW-0472">Membrane</keyword>
<accession>A0ABY8UTI3</accession>
<protein>
    <recommendedName>
        <fullName evidence="4">DUF4190 domain-containing protein</fullName>
    </recommendedName>
</protein>
<sequence length="204" mass="23597">MKPWRKETSLFLTSNFILWIYIEGLIFITAITGNFVNLKEIIFGILLVSAFTGLIFVWGLVLPLLGIRFILKRKKKFHHIRVAGHFIGGWIIVALLFTGTFKGYDMWEQRVVFGGEDGKKSLLKQGKSYAEKELSSDYNLYDYNFSSAMFMPKDESVMTGDDHATVILRYKNNRCIQDGQSNCYTIITSRYHSGKWSPFFMKKN</sequence>
<name>A0ABY8UTI3_9BACI</name>
<evidence type="ECO:0000313" key="3">
    <source>
        <dbReference type="Proteomes" id="UP001236652"/>
    </source>
</evidence>
<dbReference type="Proteomes" id="UP001236652">
    <property type="component" value="Chromosome"/>
</dbReference>
<evidence type="ECO:0000256" key="1">
    <source>
        <dbReference type="SAM" id="Phobius"/>
    </source>
</evidence>
<organism evidence="2 3">
    <name type="scientific">Pontibacillus chungwhensis</name>
    <dbReference type="NCBI Taxonomy" id="265426"/>
    <lineage>
        <taxon>Bacteria</taxon>
        <taxon>Bacillati</taxon>
        <taxon>Bacillota</taxon>
        <taxon>Bacilli</taxon>
        <taxon>Bacillales</taxon>
        <taxon>Bacillaceae</taxon>
        <taxon>Pontibacillus</taxon>
    </lineage>
</organism>
<keyword evidence="1" id="KW-1133">Transmembrane helix</keyword>
<feature type="transmembrane region" description="Helical" evidence="1">
    <location>
        <begin position="41"/>
        <end position="70"/>
    </location>
</feature>
<keyword evidence="3" id="KW-1185">Reference proteome</keyword>
<reference evidence="2 3" key="1">
    <citation type="submission" date="2023-05" db="EMBL/GenBank/DDBJ databases">
        <title>Comparative genomics reveals the evidence of polycyclic aromatic hydrocarbons degradation in moderately halophilic genus Pontibacillus.</title>
        <authorList>
            <person name="Yang H."/>
            <person name="Qian Z."/>
        </authorList>
    </citation>
    <scope>NUCLEOTIDE SEQUENCE [LARGE SCALE GENOMIC DNA]</scope>
    <source>
        <strain evidence="3">HN14</strain>
    </source>
</reference>
<keyword evidence="1" id="KW-0812">Transmembrane</keyword>
<gene>
    <name evidence="2" type="ORF">QNI29_12770</name>
</gene>
<proteinExistence type="predicted"/>
<evidence type="ECO:0000313" key="2">
    <source>
        <dbReference type="EMBL" id="WIF96623.1"/>
    </source>
</evidence>
<dbReference type="RefSeq" id="WP_231416893.1">
    <property type="nucleotide sequence ID" value="NZ_CP126446.1"/>
</dbReference>
<evidence type="ECO:0008006" key="4">
    <source>
        <dbReference type="Google" id="ProtNLM"/>
    </source>
</evidence>